<dbReference type="PATRIC" id="fig|1029756.8.peg.3262"/>
<accession>V5SIS0</accession>
<organism evidence="1 2">
    <name type="scientific">Hyphomicrobium nitrativorans NL23</name>
    <dbReference type="NCBI Taxonomy" id="1029756"/>
    <lineage>
        <taxon>Bacteria</taxon>
        <taxon>Pseudomonadati</taxon>
        <taxon>Pseudomonadota</taxon>
        <taxon>Alphaproteobacteria</taxon>
        <taxon>Hyphomicrobiales</taxon>
        <taxon>Hyphomicrobiaceae</taxon>
        <taxon>Hyphomicrobium</taxon>
    </lineage>
</organism>
<name>V5SIS0_9HYPH</name>
<protein>
    <submittedName>
        <fullName evidence="1">Uncharacterized protein</fullName>
    </submittedName>
</protein>
<proteinExistence type="predicted"/>
<dbReference type="EMBL" id="CP006912">
    <property type="protein sequence ID" value="AHB50387.1"/>
    <property type="molecule type" value="Genomic_DNA"/>
</dbReference>
<dbReference type="AlphaFoldDB" id="V5SIS0"/>
<gene>
    <name evidence="1" type="ORF">W911_15655</name>
</gene>
<reference evidence="1 2" key="1">
    <citation type="journal article" date="2014" name="Genome Announc.">
        <title>Complete Genome Sequence of Hyphomicrobium nitrativorans Strain NL23, a Denitrifying Bacterium Isolated from Biofilm of a Methanol-Fed Denitrification System Treating Seawater at the Montreal Biodome.</title>
        <authorList>
            <person name="Martineau C."/>
            <person name="Villeneuve C."/>
            <person name="Mauffrey F."/>
            <person name="Villemur R."/>
        </authorList>
    </citation>
    <scope>NUCLEOTIDE SEQUENCE [LARGE SCALE GENOMIC DNA]</scope>
    <source>
        <strain evidence="1">NL23</strain>
    </source>
</reference>
<dbReference type="OrthoDB" id="8998246at2"/>
<dbReference type="Proteomes" id="UP000018542">
    <property type="component" value="Chromosome"/>
</dbReference>
<evidence type="ECO:0000313" key="1">
    <source>
        <dbReference type="EMBL" id="AHB50387.1"/>
    </source>
</evidence>
<dbReference type="RefSeq" id="WP_023788433.1">
    <property type="nucleotide sequence ID" value="NC_022997.1"/>
</dbReference>
<dbReference type="STRING" id="1029756.W911_15655"/>
<keyword evidence="2" id="KW-1185">Reference proteome</keyword>
<dbReference type="KEGG" id="hni:W911_15655"/>
<dbReference type="HOGENOM" id="CLU_902484_0_0_5"/>
<evidence type="ECO:0000313" key="2">
    <source>
        <dbReference type="Proteomes" id="UP000018542"/>
    </source>
</evidence>
<sequence>MLDRLKFMLGFGRAYRAARKAGASREDAQLAAARTMIGDRLGFDIEDAEIAELPAGVAELWRDPEPAFASEDAGGNGFGYAPFEITPAHLVLLRQMRFSWDGAERGAPMLDPARPYGRRDLMAQLAEVFPGEDAPTLAQRHVEMFFVLARVLVHGRLSSGRYILRNIEPDDLRAALRGYGGDDELSDADIGLDADGAVTVGDEHLKLMRDTQIRWPSEWDCEERLDEGAYPAAAMDSKRPYGDMTFIEIDMARILGRLPPAPPDGVFEPEPALAAHLQRLHWQMLGAMQAFVENAEIAPGVYDLNAAE</sequence>